<dbReference type="Gene3D" id="3.40.1390.20">
    <property type="entry name" value="HprK N-terminal domain-like"/>
    <property type="match status" value="1"/>
</dbReference>
<dbReference type="EMBL" id="WSFT01000013">
    <property type="protein sequence ID" value="MBS4537193.1"/>
    <property type="molecule type" value="Genomic_DNA"/>
</dbReference>
<name>A0A942URE7_9FIRM</name>
<feature type="domain" description="DRTGG" evidence="1">
    <location>
        <begin position="5"/>
        <end position="102"/>
    </location>
</feature>
<dbReference type="RefSeq" id="WP_203365123.1">
    <property type="nucleotide sequence ID" value="NZ_WSFT01000013.1"/>
</dbReference>
<dbReference type="AlphaFoldDB" id="A0A942URE7"/>
<evidence type="ECO:0000313" key="3">
    <source>
        <dbReference type="Proteomes" id="UP000724672"/>
    </source>
</evidence>
<dbReference type="Proteomes" id="UP000724672">
    <property type="component" value="Unassembled WGS sequence"/>
</dbReference>
<organism evidence="2 3">
    <name type="scientific">Anaeromonas frigoriresistens</name>
    <dbReference type="NCBI Taxonomy" id="2683708"/>
    <lineage>
        <taxon>Bacteria</taxon>
        <taxon>Bacillati</taxon>
        <taxon>Bacillota</taxon>
        <taxon>Tissierellia</taxon>
        <taxon>Tissierellales</taxon>
        <taxon>Thermohalobacteraceae</taxon>
        <taxon>Anaeromonas</taxon>
    </lineage>
</organism>
<protein>
    <recommendedName>
        <fullName evidence="1">DRTGG domain-containing protein</fullName>
    </recommendedName>
</protein>
<dbReference type="SUPFAM" id="SSF75138">
    <property type="entry name" value="HprK N-terminal domain-like"/>
    <property type="match status" value="1"/>
</dbReference>
<proteinExistence type="predicted"/>
<dbReference type="Pfam" id="PF07085">
    <property type="entry name" value="DRTGG"/>
    <property type="match status" value="1"/>
</dbReference>
<accession>A0A942URE7</accession>
<dbReference type="InterPro" id="IPR010766">
    <property type="entry name" value="DRTGG"/>
</dbReference>
<comment type="caution">
    <text evidence="2">The sequence shown here is derived from an EMBL/GenBank/DDBJ whole genome shotgun (WGS) entry which is preliminary data.</text>
</comment>
<keyword evidence="3" id="KW-1185">Reference proteome</keyword>
<dbReference type="InterPro" id="IPR028979">
    <property type="entry name" value="Ser_kin/Pase_Hpr-like_N_sf"/>
</dbReference>
<evidence type="ECO:0000259" key="1">
    <source>
        <dbReference type="Pfam" id="PF07085"/>
    </source>
</evidence>
<evidence type="ECO:0000313" key="2">
    <source>
        <dbReference type="EMBL" id="MBS4537193.1"/>
    </source>
</evidence>
<reference evidence="2" key="1">
    <citation type="submission" date="2019-12" db="EMBL/GenBank/DDBJ databases">
        <title>Clostridiaceae gen. nov. sp. nov., isolated from sediment in Xinjiang, China.</title>
        <authorList>
            <person name="Zhang R."/>
        </authorList>
    </citation>
    <scope>NUCLEOTIDE SEQUENCE</scope>
    <source>
        <strain evidence="2">D2Q-11</strain>
    </source>
</reference>
<gene>
    <name evidence="2" type="ORF">GOQ27_01890</name>
</gene>
<sequence>MKLKEIQKLLDAKVVTGEEYLDKEVYSAFGSDLMSDVLAYVDESAVLLTGLNNPQIIRTAEMIDLFAIILVRGKTPGEDLVGLAKDKNITLMTTNHILYTASGLLYGEGLKGVDING</sequence>